<protein>
    <submittedName>
        <fullName evidence="9">Molybdopterin cofactor synthesis protein MoaA</fullName>
    </submittedName>
</protein>
<dbReference type="EMBL" id="JRYO01000193">
    <property type="protein sequence ID" value="KHE91499.1"/>
    <property type="molecule type" value="Genomic_DNA"/>
</dbReference>
<evidence type="ECO:0000256" key="3">
    <source>
        <dbReference type="ARBA" id="ARBA00022691"/>
    </source>
</evidence>
<dbReference type="Proteomes" id="UP000030652">
    <property type="component" value="Unassembled WGS sequence"/>
</dbReference>
<feature type="domain" description="4Fe4S-binding SPASM" evidence="8">
    <location>
        <begin position="241"/>
        <end position="308"/>
    </location>
</feature>
<evidence type="ECO:0000259" key="8">
    <source>
        <dbReference type="Pfam" id="PF13186"/>
    </source>
</evidence>
<gene>
    <name evidence="9" type="primary">moaA_3</name>
    <name evidence="9" type="ORF">SCABRO_02709</name>
</gene>
<dbReference type="Gene3D" id="3.20.20.70">
    <property type="entry name" value="Aldolase class I"/>
    <property type="match status" value="1"/>
</dbReference>
<sequence length="362" mass="41179">MKIKKKFKILSNNLSALINYHRRKTVLGNPPSFVWIEPTNNCNLKCIMCPTGTGKIDVKKGFMDYTLYKRIIDETKEYTSAVTLAISGESLLHPEFFKMIEYASSNGVKILLNTNATLLTEEKSRLLLDSGISEISFAFDGLKKGTYEKARVGADFEKTLDNILYFLRLKKEQRRKLPYAILSILKLEFEDYSEIEKADFLRLFDGLIDEIRSREVSTWGSTFKDTDTFSYRDNSNVYGPCSRLWSTACIAWDGDVVPCVYNANHEYVIGNIKNNRLMDIWNNEKMFRLRESMINGDYLNISPLCENCIVLGTPPIFGIPSGIRLSLADAITNVTGYGFERIALSIANRLRNGSFTAKTISE</sequence>
<organism evidence="9 10">
    <name type="scientific">Candidatus Scalindua brodae</name>
    <dbReference type="NCBI Taxonomy" id="237368"/>
    <lineage>
        <taxon>Bacteria</taxon>
        <taxon>Pseudomonadati</taxon>
        <taxon>Planctomycetota</taxon>
        <taxon>Candidatus Brocadiia</taxon>
        <taxon>Candidatus Brocadiales</taxon>
        <taxon>Candidatus Scalinduaceae</taxon>
        <taxon>Candidatus Scalindua</taxon>
    </lineage>
</organism>
<name>A0A0B0EFZ0_9BACT</name>
<dbReference type="InterPro" id="IPR034391">
    <property type="entry name" value="AdoMet-like_SPASM_containing"/>
</dbReference>
<dbReference type="Pfam" id="PF04055">
    <property type="entry name" value="Radical_SAM"/>
    <property type="match status" value="1"/>
</dbReference>
<evidence type="ECO:0000256" key="1">
    <source>
        <dbReference type="ARBA" id="ARBA00001966"/>
    </source>
</evidence>
<dbReference type="GO" id="GO:0046872">
    <property type="term" value="F:metal ion binding"/>
    <property type="evidence" value="ECO:0007669"/>
    <property type="project" value="UniProtKB-KW"/>
</dbReference>
<keyword evidence="2" id="KW-0004">4Fe-4S</keyword>
<dbReference type="PANTHER" id="PTHR11228:SF7">
    <property type="entry name" value="PQQA PEPTIDE CYCLASE"/>
    <property type="match status" value="1"/>
</dbReference>
<evidence type="ECO:0000256" key="4">
    <source>
        <dbReference type="ARBA" id="ARBA00022723"/>
    </source>
</evidence>
<keyword evidence="3" id="KW-0949">S-adenosyl-L-methionine</keyword>
<keyword evidence="6" id="KW-0411">Iron-sulfur</keyword>
<keyword evidence="4" id="KW-0479">Metal-binding</keyword>
<dbReference type="InterPro" id="IPR050377">
    <property type="entry name" value="Radical_SAM_PqqE_MftC-like"/>
</dbReference>
<dbReference type="InterPro" id="IPR007197">
    <property type="entry name" value="rSAM"/>
</dbReference>
<dbReference type="Pfam" id="PF13186">
    <property type="entry name" value="SPASM"/>
    <property type="match status" value="1"/>
</dbReference>
<evidence type="ECO:0000313" key="10">
    <source>
        <dbReference type="Proteomes" id="UP000030652"/>
    </source>
</evidence>
<comment type="cofactor">
    <cofactor evidence="1">
        <name>[4Fe-4S] cluster</name>
        <dbReference type="ChEBI" id="CHEBI:49883"/>
    </cofactor>
</comment>
<accession>A0A0B0EFZ0</accession>
<dbReference type="InterPro" id="IPR058240">
    <property type="entry name" value="rSAM_sf"/>
</dbReference>
<dbReference type="CDD" id="cd21109">
    <property type="entry name" value="SPASM"/>
    <property type="match status" value="1"/>
</dbReference>
<keyword evidence="5" id="KW-0408">Iron</keyword>
<evidence type="ECO:0000256" key="5">
    <source>
        <dbReference type="ARBA" id="ARBA00023004"/>
    </source>
</evidence>
<evidence type="ECO:0000256" key="2">
    <source>
        <dbReference type="ARBA" id="ARBA00022485"/>
    </source>
</evidence>
<evidence type="ECO:0000313" key="9">
    <source>
        <dbReference type="EMBL" id="KHE91499.1"/>
    </source>
</evidence>
<dbReference type="SFLD" id="SFLDG01387">
    <property type="entry name" value="BtrN-like_SPASM_domain_contain"/>
    <property type="match status" value="1"/>
</dbReference>
<dbReference type="PANTHER" id="PTHR11228">
    <property type="entry name" value="RADICAL SAM DOMAIN PROTEIN"/>
    <property type="match status" value="1"/>
</dbReference>
<feature type="domain" description="Radical SAM core" evidence="7">
    <location>
        <begin position="36"/>
        <end position="169"/>
    </location>
</feature>
<dbReference type="InterPro" id="IPR013785">
    <property type="entry name" value="Aldolase_TIM"/>
</dbReference>
<dbReference type="InterPro" id="IPR023885">
    <property type="entry name" value="4Fe4S-binding_SPASM_dom"/>
</dbReference>
<dbReference type="SUPFAM" id="SSF102114">
    <property type="entry name" value="Radical SAM enzymes"/>
    <property type="match status" value="1"/>
</dbReference>
<evidence type="ECO:0000256" key="6">
    <source>
        <dbReference type="ARBA" id="ARBA00023014"/>
    </source>
</evidence>
<comment type="caution">
    <text evidence="9">The sequence shown here is derived from an EMBL/GenBank/DDBJ whole genome shotgun (WGS) entry which is preliminary data.</text>
</comment>
<dbReference type="GO" id="GO:0003824">
    <property type="term" value="F:catalytic activity"/>
    <property type="evidence" value="ECO:0007669"/>
    <property type="project" value="InterPro"/>
</dbReference>
<evidence type="ECO:0000259" key="7">
    <source>
        <dbReference type="Pfam" id="PF04055"/>
    </source>
</evidence>
<dbReference type="AlphaFoldDB" id="A0A0B0EFZ0"/>
<dbReference type="SFLD" id="SFLDS00029">
    <property type="entry name" value="Radical_SAM"/>
    <property type="match status" value="1"/>
</dbReference>
<dbReference type="CDD" id="cd01335">
    <property type="entry name" value="Radical_SAM"/>
    <property type="match status" value="1"/>
</dbReference>
<dbReference type="GO" id="GO:0051536">
    <property type="term" value="F:iron-sulfur cluster binding"/>
    <property type="evidence" value="ECO:0007669"/>
    <property type="project" value="UniProtKB-KW"/>
</dbReference>
<proteinExistence type="predicted"/>
<dbReference type="SFLD" id="SFLDG01067">
    <property type="entry name" value="SPASM/twitch_domain_containing"/>
    <property type="match status" value="1"/>
</dbReference>
<dbReference type="eggNOG" id="COG0535">
    <property type="taxonomic scope" value="Bacteria"/>
</dbReference>
<reference evidence="9 10" key="1">
    <citation type="submission" date="2014-10" db="EMBL/GenBank/DDBJ databases">
        <title>Draft genome of anammox bacterium scalindua brodae, obtained using differential coverage binning of sequence data from two enrichment reactors.</title>
        <authorList>
            <person name="Speth D.R."/>
            <person name="Russ L."/>
            <person name="Kartal B."/>
            <person name="Op den Camp H.J."/>
            <person name="Dutilh B.E."/>
            <person name="Jetten M.S."/>
        </authorList>
    </citation>
    <scope>NUCLEOTIDE SEQUENCE [LARGE SCALE GENOMIC DNA]</scope>
    <source>
        <strain evidence="9">RU1</strain>
    </source>
</reference>